<keyword evidence="1" id="KW-1133">Transmembrane helix</keyword>
<dbReference type="GO" id="GO:0005783">
    <property type="term" value="C:endoplasmic reticulum"/>
    <property type="evidence" value="ECO:0007669"/>
    <property type="project" value="TreeGrafter"/>
</dbReference>
<feature type="transmembrane region" description="Helical" evidence="1">
    <location>
        <begin position="29"/>
        <end position="48"/>
    </location>
</feature>
<keyword evidence="1" id="KW-0812">Transmembrane</keyword>
<dbReference type="PANTHER" id="PTHR28026">
    <property type="entry name" value="DUF962 DOMAIN PROTEIN (AFU_ORTHOLOGUE AFUA_8G05310)"/>
    <property type="match status" value="1"/>
</dbReference>
<gene>
    <name evidence="2" type="ORF">Naga_100771g1</name>
</gene>
<proteinExistence type="predicted"/>
<dbReference type="OrthoDB" id="2124888at2759"/>
<evidence type="ECO:0000313" key="3">
    <source>
        <dbReference type="Proteomes" id="UP000019335"/>
    </source>
</evidence>
<feature type="transmembrane region" description="Helical" evidence="1">
    <location>
        <begin position="167"/>
        <end position="191"/>
    </location>
</feature>
<feature type="transmembrane region" description="Helical" evidence="1">
    <location>
        <begin position="69"/>
        <end position="89"/>
    </location>
</feature>
<dbReference type="Proteomes" id="UP000019335">
    <property type="component" value="Chromosome 7"/>
</dbReference>
<organism evidence="2 3">
    <name type="scientific">Nannochloropsis gaditana</name>
    <dbReference type="NCBI Taxonomy" id="72520"/>
    <lineage>
        <taxon>Eukaryota</taxon>
        <taxon>Sar</taxon>
        <taxon>Stramenopiles</taxon>
        <taxon>Ochrophyta</taxon>
        <taxon>Eustigmatophyceae</taxon>
        <taxon>Eustigmatales</taxon>
        <taxon>Monodopsidaceae</taxon>
        <taxon>Nannochloropsis</taxon>
    </lineage>
</organism>
<dbReference type="InterPro" id="IPR009305">
    <property type="entry name" value="Mpo1-like"/>
</dbReference>
<evidence type="ECO:0008006" key="4">
    <source>
        <dbReference type="Google" id="ProtNLM"/>
    </source>
</evidence>
<keyword evidence="3" id="KW-1185">Reference proteome</keyword>
<name>W7TUZ4_9STRA</name>
<reference evidence="2 3" key="1">
    <citation type="journal article" date="2014" name="Mol. Plant">
        <title>Chromosome Scale Genome Assembly and Transcriptome Profiling of Nannochloropsis gaditana in Nitrogen Depletion.</title>
        <authorList>
            <person name="Corteggiani Carpinelli E."/>
            <person name="Telatin A."/>
            <person name="Vitulo N."/>
            <person name="Forcato C."/>
            <person name="D'Angelo M."/>
            <person name="Schiavon R."/>
            <person name="Vezzi A."/>
            <person name="Giacometti G.M."/>
            <person name="Morosinotto T."/>
            <person name="Valle G."/>
        </authorList>
    </citation>
    <scope>NUCLEOTIDE SEQUENCE [LARGE SCALE GENOMIC DNA]</scope>
    <source>
        <strain evidence="2 3">B-31</strain>
    </source>
</reference>
<sequence length="233" mass="25627">MAPKKAGLLDIEKQFTFYAAYHDNTVNKWIHIVCIWPLIFTGLMLLWTNAGIVSQISLPSSLTNLSVQGVPLTLNWALLAACVYIAFYLSLEFENAKKMTGLGIFAAALVAILYFVAGRLVALPPLHAAYGKQSVEITYRQAALATHGMCWVAQFIGHGLFEGRAPALFTNLVQAFLMAPIFVLLEVVFLLGGKKKLHKSIAARVQEEISAYKIQREISSGKGRVTRSKSKKA</sequence>
<keyword evidence="1" id="KW-0472">Membrane</keyword>
<evidence type="ECO:0000256" key="1">
    <source>
        <dbReference type="SAM" id="Phobius"/>
    </source>
</evidence>
<dbReference type="PANTHER" id="PTHR28026:SF9">
    <property type="entry name" value="2-HYDROXY-PALMITIC ACID DIOXYGENASE MPO1"/>
    <property type="match status" value="1"/>
</dbReference>
<protein>
    <recommendedName>
        <fullName evidence="4">DUF962 domain-containing protein</fullName>
    </recommendedName>
</protein>
<feature type="transmembrane region" description="Helical" evidence="1">
    <location>
        <begin position="101"/>
        <end position="122"/>
    </location>
</feature>
<accession>W7TUZ4</accession>
<dbReference type="Pfam" id="PF06127">
    <property type="entry name" value="Mpo1-like"/>
    <property type="match status" value="1"/>
</dbReference>
<dbReference type="GO" id="GO:0016020">
    <property type="term" value="C:membrane"/>
    <property type="evidence" value="ECO:0007669"/>
    <property type="project" value="GOC"/>
</dbReference>
<evidence type="ECO:0000313" key="2">
    <source>
        <dbReference type="EMBL" id="EWM27358.1"/>
    </source>
</evidence>
<dbReference type="GO" id="GO:0046521">
    <property type="term" value="P:sphingoid catabolic process"/>
    <property type="evidence" value="ECO:0007669"/>
    <property type="project" value="TreeGrafter"/>
</dbReference>
<comment type="caution">
    <text evidence="2">The sequence shown here is derived from an EMBL/GenBank/DDBJ whole genome shotgun (WGS) entry which is preliminary data.</text>
</comment>
<dbReference type="EMBL" id="AZIL01000482">
    <property type="protein sequence ID" value="EWM27358.1"/>
    <property type="molecule type" value="Genomic_DNA"/>
</dbReference>
<dbReference type="AlphaFoldDB" id="W7TUZ4"/>